<keyword evidence="1" id="KW-0472">Membrane</keyword>
<feature type="transmembrane region" description="Helical" evidence="1">
    <location>
        <begin position="6"/>
        <end position="39"/>
    </location>
</feature>
<name>A0A2Z2MLR1_9EURY</name>
<evidence type="ECO:0000256" key="1">
    <source>
        <dbReference type="SAM" id="Phobius"/>
    </source>
</evidence>
<reference evidence="2 3" key="1">
    <citation type="submission" date="2016-04" db="EMBL/GenBank/DDBJ databases">
        <title>Complete genome sequence of Thermococcus barossii type strain SHCK-94.</title>
        <authorList>
            <person name="Oger P.M."/>
        </authorList>
    </citation>
    <scope>NUCLEOTIDE SEQUENCE [LARGE SCALE GENOMIC DNA]</scope>
    <source>
        <strain evidence="2 3">SHCK-94</strain>
    </source>
</reference>
<organism evidence="2 3">
    <name type="scientific">Thermococcus barossii</name>
    <dbReference type="NCBI Taxonomy" id="54077"/>
    <lineage>
        <taxon>Archaea</taxon>
        <taxon>Methanobacteriati</taxon>
        <taxon>Methanobacteriota</taxon>
        <taxon>Thermococci</taxon>
        <taxon>Thermococcales</taxon>
        <taxon>Thermococcaceae</taxon>
        <taxon>Thermococcus</taxon>
    </lineage>
</organism>
<dbReference type="GeneID" id="33327121"/>
<dbReference type="Proteomes" id="UP000250272">
    <property type="component" value="Chromosome"/>
</dbReference>
<dbReference type="KEGG" id="tbs:A3L01_10045"/>
<proteinExistence type="predicted"/>
<dbReference type="OrthoDB" id="101503at2157"/>
<keyword evidence="1" id="KW-1133">Transmembrane helix</keyword>
<feature type="transmembrane region" description="Helical" evidence="1">
    <location>
        <begin position="51"/>
        <end position="70"/>
    </location>
</feature>
<dbReference type="AlphaFoldDB" id="A0A2Z2MLR1"/>
<dbReference type="RefSeq" id="WP_088865679.1">
    <property type="nucleotide sequence ID" value="NZ_CP015101.1"/>
</dbReference>
<evidence type="ECO:0000313" key="3">
    <source>
        <dbReference type="Proteomes" id="UP000250272"/>
    </source>
</evidence>
<keyword evidence="3" id="KW-1185">Reference proteome</keyword>
<gene>
    <name evidence="2" type="ORF">A3L01_10045</name>
</gene>
<keyword evidence="1" id="KW-0812">Transmembrane</keyword>
<dbReference type="EMBL" id="CP015101">
    <property type="protein sequence ID" value="ASJ05685.1"/>
    <property type="molecule type" value="Genomic_DNA"/>
</dbReference>
<evidence type="ECO:0000313" key="2">
    <source>
        <dbReference type="EMBL" id="ASJ05685.1"/>
    </source>
</evidence>
<accession>A0A2Z2MLR1</accession>
<sequence length="73" mass="8061">MGRGVLAFILTFSFIFNVFLGKSGLSLGLLVPLLVYWFYLTVTGRRPELPILLRDFGLIFLIGTAGWLLGVAV</sequence>
<protein>
    <submittedName>
        <fullName evidence="2">Uncharacterized protein</fullName>
    </submittedName>
</protein>